<organism evidence="1 2">
    <name type="scientific">Dallia pectoralis</name>
    <name type="common">Alaska blackfish</name>
    <dbReference type="NCBI Taxonomy" id="75939"/>
    <lineage>
        <taxon>Eukaryota</taxon>
        <taxon>Metazoa</taxon>
        <taxon>Chordata</taxon>
        <taxon>Craniata</taxon>
        <taxon>Vertebrata</taxon>
        <taxon>Euteleostomi</taxon>
        <taxon>Actinopterygii</taxon>
        <taxon>Neopterygii</taxon>
        <taxon>Teleostei</taxon>
        <taxon>Protacanthopterygii</taxon>
        <taxon>Esociformes</taxon>
        <taxon>Umbridae</taxon>
        <taxon>Dallia</taxon>
    </lineage>
</organism>
<reference evidence="1" key="1">
    <citation type="submission" date="2021-05" db="EMBL/GenBank/DDBJ databases">
        <authorList>
            <person name="Pan Q."/>
            <person name="Jouanno E."/>
            <person name="Zahm M."/>
            <person name="Klopp C."/>
            <person name="Cabau C."/>
            <person name="Louis A."/>
            <person name="Berthelot C."/>
            <person name="Parey E."/>
            <person name="Roest Crollius H."/>
            <person name="Montfort J."/>
            <person name="Robinson-Rechavi M."/>
            <person name="Bouchez O."/>
            <person name="Lampietro C."/>
            <person name="Lopez Roques C."/>
            <person name="Donnadieu C."/>
            <person name="Postlethwait J."/>
            <person name="Bobe J."/>
            <person name="Dillon D."/>
            <person name="Chandos A."/>
            <person name="von Hippel F."/>
            <person name="Guiguen Y."/>
        </authorList>
    </citation>
    <scope>NUCLEOTIDE SEQUENCE</scope>
    <source>
        <strain evidence="1">YG-Jan2019</strain>
    </source>
</reference>
<dbReference type="Proteomes" id="UP001157502">
    <property type="component" value="Chromosome 12"/>
</dbReference>
<accession>A0ACC2GJT7</accession>
<keyword evidence="2" id="KW-1185">Reference proteome</keyword>
<evidence type="ECO:0000313" key="2">
    <source>
        <dbReference type="Proteomes" id="UP001157502"/>
    </source>
</evidence>
<protein>
    <submittedName>
        <fullName evidence="1">Uncharacterized protein</fullName>
    </submittedName>
</protein>
<evidence type="ECO:0000313" key="1">
    <source>
        <dbReference type="EMBL" id="KAJ8003931.1"/>
    </source>
</evidence>
<name>A0ACC2GJT7_DALPE</name>
<proteinExistence type="predicted"/>
<sequence>MFRSLRQVTGMTETASLTGTTINPHHSPPHKPSSRDPPPRITAFSLGRRGKATVGSDPINPIDTLCCYHGGRAARKEGGFLLSSRLRPKPSHPGFLYLSPVSEGGWWARPTAGSRHSYGARLSKQHSGSYELSWKWKCQEKHRPDSHCATVFRSKVTSTLIPDRERRLSLSLSVDAEYPGTTAPFEYLPTGAADSCSLRLTEVINGY</sequence>
<gene>
    <name evidence="1" type="ORF">DPEC_G00153530</name>
</gene>
<comment type="caution">
    <text evidence="1">The sequence shown here is derived from an EMBL/GenBank/DDBJ whole genome shotgun (WGS) entry which is preliminary data.</text>
</comment>
<dbReference type="EMBL" id="CM055739">
    <property type="protein sequence ID" value="KAJ8003931.1"/>
    <property type="molecule type" value="Genomic_DNA"/>
</dbReference>